<dbReference type="AlphaFoldDB" id="A0A095UN00"/>
<dbReference type="Proteomes" id="UP000029444">
    <property type="component" value="Unassembled WGS sequence"/>
</dbReference>
<dbReference type="EMBL" id="ARXV01000013">
    <property type="protein sequence ID" value="KGD63890.1"/>
    <property type="molecule type" value="Genomic_DNA"/>
</dbReference>
<protein>
    <recommendedName>
        <fullName evidence="3">DUF2062 domain-containing protein</fullName>
    </recommendedName>
</protein>
<evidence type="ECO:0000256" key="2">
    <source>
        <dbReference type="SAM" id="Phobius"/>
    </source>
</evidence>
<keyword evidence="5" id="KW-1185">Reference proteome</keyword>
<organism evidence="4 5">
    <name type="scientific">Alcanivorax nanhaiticus</name>
    <dbReference type="NCBI Taxonomy" id="1177154"/>
    <lineage>
        <taxon>Bacteria</taxon>
        <taxon>Pseudomonadati</taxon>
        <taxon>Pseudomonadota</taxon>
        <taxon>Gammaproteobacteria</taxon>
        <taxon>Oceanospirillales</taxon>
        <taxon>Alcanivoracaceae</taxon>
        <taxon>Alcanivorax</taxon>
    </lineage>
</organism>
<feature type="region of interest" description="Disordered" evidence="1">
    <location>
        <begin position="169"/>
        <end position="200"/>
    </location>
</feature>
<name>A0A095UN00_9GAMM</name>
<evidence type="ECO:0000259" key="3">
    <source>
        <dbReference type="Pfam" id="PF09835"/>
    </source>
</evidence>
<dbReference type="InterPro" id="IPR018639">
    <property type="entry name" value="DUF2062"/>
</dbReference>
<reference evidence="4 5" key="1">
    <citation type="submission" date="2012-09" db="EMBL/GenBank/DDBJ databases">
        <title>Genome Sequence of alkane-degrading Bacterium Alcanivorax sp. 19-m-6.</title>
        <authorList>
            <person name="Lai Q."/>
            <person name="Shao Z."/>
        </authorList>
    </citation>
    <scope>NUCLEOTIDE SEQUENCE [LARGE SCALE GENOMIC DNA]</scope>
    <source>
        <strain evidence="4 5">19-m-6</strain>
    </source>
</reference>
<dbReference type="PATRIC" id="fig|1177154.3.peg.2917"/>
<sequence length="200" mass="22981">MPKRIFRKYLPKPERLREHKSLSFLGEVLSDPNLWHINRRSLAGAAFIGIFAGLLPIPLQMGLAAVLAVRFHCNLPLSVMLVWISNPVTYVPIFYFNYRIGAWLLGMPPHSDQAITVAWFVEQLVPLWLGSTLCALVFGGAAYVTVKVAWRLAIIRSWNLRARNRERSLRREARKAEKEQQKMQAEQDKSARQDNDTDNR</sequence>
<dbReference type="PANTHER" id="PTHR40547:SF1">
    <property type="entry name" value="SLL0298 PROTEIN"/>
    <property type="match status" value="1"/>
</dbReference>
<evidence type="ECO:0000256" key="1">
    <source>
        <dbReference type="SAM" id="MobiDB-lite"/>
    </source>
</evidence>
<feature type="transmembrane region" description="Helical" evidence="2">
    <location>
        <begin position="127"/>
        <end position="146"/>
    </location>
</feature>
<dbReference type="OrthoDB" id="9786029at2"/>
<comment type="caution">
    <text evidence="4">The sequence shown here is derived from an EMBL/GenBank/DDBJ whole genome shotgun (WGS) entry which is preliminary data.</text>
</comment>
<dbReference type="PANTHER" id="PTHR40547">
    <property type="entry name" value="SLL0298 PROTEIN"/>
    <property type="match status" value="1"/>
</dbReference>
<accession>A0A095UN00</accession>
<gene>
    <name evidence="4" type="ORF">Y5S_02880</name>
</gene>
<keyword evidence="2" id="KW-0812">Transmembrane</keyword>
<feature type="domain" description="DUF2062" evidence="3">
    <location>
        <begin position="23"/>
        <end position="158"/>
    </location>
</feature>
<dbReference type="eggNOG" id="COG3216">
    <property type="taxonomic scope" value="Bacteria"/>
</dbReference>
<feature type="transmembrane region" description="Helical" evidence="2">
    <location>
        <begin position="75"/>
        <end position="95"/>
    </location>
</feature>
<dbReference type="Pfam" id="PF09835">
    <property type="entry name" value="DUF2062"/>
    <property type="match status" value="1"/>
</dbReference>
<keyword evidence="2" id="KW-0472">Membrane</keyword>
<keyword evidence="2" id="KW-1133">Transmembrane helix</keyword>
<dbReference type="STRING" id="1177154.Y5S_02880"/>
<evidence type="ECO:0000313" key="4">
    <source>
        <dbReference type="EMBL" id="KGD63890.1"/>
    </source>
</evidence>
<dbReference type="RefSeq" id="WP_035233948.1">
    <property type="nucleotide sequence ID" value="NZ_ARXV01000013.1"/>
</dbReference>
<feature type="transmembrane region" description="Helical" evidence="2">
    <location>
        <begin position="42"/>
        <end position="69"/>
    </location>
</feature>
<evidence type="ECO:0000313" key="5">
    <source>
        <dbReference type="Proteomes" id="UP000029444"/>
    </source>
</evidence>
<proteinExistence type="predicted"/>